<dbReference type="AlphaFoldDB" id="A0A6C0AJ56"/>
<dbReference type="EMBL" id="MN740650">
    <property type="protein sequence ID" value="QHS79676.1"/>
    <property type="molecule type" value="Genomic_DNA"/>
</dbReference>
<accession>A0A6C0AJ56</accession>
<name>A0A6C0AJ56_9ZZZZ</name>
<reference evidence="1" key="1">
    <citation type="journal article" date="2020" name="Nature">
        <title>Giant virus diversity and host interactions through global metagenomics.</title>
        <authorList>
            <person name="Schulz F."/>
            <person name="Roux S."/>
            <person name="Paez-Espino D."/>
            <person name="Jungbluth S."/>
            <person name="Walsh D.A."/>
            <person name="Denef V.J."/>
            <person name="McMahon K.D."/>
            <person name="Konstantinidis K.T."/>
            <person name="Eloe-Fadrosh E.A."/>
            <person name="Kyrpides N.C."/>
            <person name="Woyke T."/>
        </authorList>
    </citation>
    <scope>NUCLEOTIDE SEQUENCE</scope>
    <source>
        <strain evidence="1">GVMAG-S-1035303-20</strain>
    </source>
</reference>
<organism evidence="1">
    <name type="scientific">viral metagenome</name>
    <dbReference type="NCBI Taxonomy" id="1070528"/>
    <lineage>
        <taxon>unclassified sequences</taxon>
        <taxon>metagenomes</taxon>
        <taxon>organismal metagenomes</taxon>
    </lineage>
</organism>
<proteinExistence type="predicted"/>
<sequence>MDLVSVLVVFLSTILAFGAAIYAYGVANLEEIKDNWVQYRCNPLYMPLADMVGSDIFTNFTNCTLQATQSYAGVVLDPIYKNFTILTDTVNIVMNSMNDMRSAITGASSGFLSIIQSTFAKIQNTMSTSIQLFGHIRTIVSRMMATMAVIMNIVNTGIQTGQSIQNGPIGKAADFFCFDPHTLISTLEGVLPMCGIRPGMKLADGQVVQSVLEFDGRTTEMYRVGAIRVSGNHKIVYDRKWIRVEDHPLAEPAECCPRLFCLNTENHTIPIGGFLFKDYEETSNPEILKEFFTKVEQHYGFARSARKKADPVKFRLTGVLPTSSVILEDGTIVKANEVQIGQSLKYGGDVSGVVHHSVKGLSSYKEVGIAPGTWIVPTEGGIVPITEIQSETQYEYIQFITDSCHYAVASSTGEFVILDDHEVDDDRIHNWRDLEVQKEMV</sequence>
<evidence type="ECO:0000313" key="1">
    <source>
        <dbReference type="EMBL" id="QHS79676.1"/>
    </source>
</evidence>
<evidence type="ECO:0008006" key="2">
    <source>
        <dbReference type="Google" id="ProtNLM"/>
    </source>
</evidence>
<protein>
    <recommendedName>
        <fullName evidence="2">Hedgehog/Intein (Hint) domain-containing protein</fullName>
    </recommendedName>
</protein>